<keyword evidence="12 18" id="KW-0547">Nucleotide-binding</keyword>
<evidence type="ECO:0000256" key="2">
    <source>
        <dbReference type="ARBA" id="ARBA00001911"/>
    </source>
</evidence>
<dbReference type="CDD" id="cd08195">
    <property type="entry name" value="DHQS"/>
    <property type="match status" value="1"/>
</dbReference>
<dbReference type="SUPFAM" id="SSF56796">
    <property type="entry name" value="Dehydroquinate synthase-like"/>
    <property type="match status" value="1"/>
</dbReference>
<feature type="domain" description="3-dehydroquinate synthase C-terminal" evidence="20">
    <location>
        <begin position="181"/>
        <end position="312"/>
    </location>
</feature>
<gene>
    <name evidence="18 21" type="primary">aroB</name>
    <name evidence="21" type="ORF">IAA67_06825</name>
</gene>
<evidence type="ECO:0000313" key="22">
    <source>
        <dbReference type="Proteomes" id="UP000886874"/>
    </source>
</evidence>
<dbReference type="Pfam" id="PF24621">
    <property type="entry name" value="DHQS_C"/>
    <property type="match status" value="1"/>
</dbReference>
<evidence type="ECO:0000256" key="11">
    <source>
        <dbReference type="ARBA" id="ARBA00022723"/>
    </source>
</evidence>
<comment type="function">
    <text evidence="18">Catalyzes the conversion of 3-deoxy-D-arabino-heptulosonate 7-phosphate (DAHP) to dehydroquinate (DHQ).</text>
</comment>
<comment type="cofactor">
    <cofactor evidence="2 18">
        <name>NAD(+)</name>
        <dbReference type="ChEBI" id="CHEBI:57540"/>
    </cofactor>
</comment>
<evidence type="ECO:0000256" key="8">
    <source>
        <dbReference type="ARBA" id="ARBA00017684"/>
    </source>
</evidence>
<dbReference type="Proteomes" id="UP000886874">
    <property type="component" value="Unassembled WGS sequence"/>
</dbReference>
<evidence type="ECO:0000256" key="7">
    <source>
        <dbReference type="ARBA" id="ARBA00013031"/>
    </source>
</evidence>
<dbReference type="PIRSF" id="PIRSF001455">
    <property type="entry name" value="DHQ_synth"/>
    <property type="match status" value="1"/>
</dbReference>
<proteinExistence type="inferred from homology"/>
<dbReference type="InterPro" id="IPR030960">
    <property type="entry name" value="DHQS/DOIS_N"/>
</dbReference>
<feature type="binding site" evidence="18">
    <location>
        <begin position="105"/>
        <end position="109"/>
    </location>
    <ligand>
        <name>NAD(+)</name>
        <dbReference type="ChEBI" id="CHEBI:57540"/>
    </ligand>
</feature>
<dbReference type="Gene3D" id="1.20.1090.10">
    <property type="entry name" value="Dehydroquinate synthase-like - alpha domain"/>
    <property type="match status" value="1"/>
</dbReference>
<evidence type="ECO:0000256" key="15">
    <source>
        <dbReference type="ARBA" id="ARBA00023141"/>
    </source>
</evidence>
<evidence type="ECO:0000259" key="20">
    <source>
        <dbReference type="Pfam" id="PF24621"/>
    </source>
</evidence>
<keyword evidence="16 18" id="KW-0456">Lyase</keyword>
<dbReference type="InterPro" id="IPR016037">
    <property type="entry name" value="DHQ_synth_AroB"/>
</dbReference>
<dbReference type="GO" id="GO:0009073">
    <property type="term" value="P:aromatic amino acid family biosynthetic process"/>
    <property type="evidence" value="ECO:0007669"/>
    <property type="project" value="UniProtKB-KW"/>
</dbReference>
<evidence type="ECO:0000256" key="5">
    <source>
        <dbReference type="ARBA" id="ARBA00004661"/>
    </source>
</evidence>
<comment type="pathway">
    <text evidence="5 18">Metabolic intermediate biosynthesis; chorismate biosynthesis; chorismate from D-erythrose 4-phosphate and phosphoenolpyruvate: step 2/7.</text>
</comment>
<comment type="cofactor">
    <cofactor evidence="18">
        <name>Co(2+)</name>
        <dbReference type="ChEBI" id="CHEBI:48828"/>
    </cofactor>
    <cofactor evidence="18">
        <name>Zn(2+)</name>
        <dbReference type="ChEBI" id="CHEBI:29105"/>
    </cofactor>
    <text evidence="18">Binds 1 divalent metal cation per subunit. Can use either Co(2+) or Zn(2+).</text>
</comment>
<comment type="caution">
    <text evidence="18">Lacks conserved residue(s) required for the propagation of feature annotation.</text>
</comment>
<dbReference type="GO" id="GO:0008652">
    <property type="term" value="P:amino acid biosynthetic process"/>
    <property type="evidence" value="ECO:0007669"/>
    <property type="project" value="UniProtKB-KW"/>
</dbReference>
<dbReference type="GO" id="GO:0005737">
    <property type="term" value="C:cytoplasm"/>
    <property type="evidence" value="ECO:0007669"/>
    <property type="project" value="UniProtKB-SubCell"/>
</dbReference>
<evidence type="ECO:0000256" key="13">
    <source>
        <dbReference type="ARBA" id="ARBA00022833"/>
    </source>
</evidence>
<evidence type="ECO:0000256" key="17">
    <source>
        <dbReference type="ARBA" id="ARBA00023285"/>
    </source>
</evidence>
<keyword evidence="9 18" id="KW-0963">Cytoplasm</keyword>
<dbReference type="GO" id="GO:0046872">
    <property type="term" value="F:metal ion binding"/>
    <property type="evidence" value="ECO:0007669"/>
    <property type="project" value="UniProtKB-KW"/>
</dbReference>
<dbReference type="HAMAP" id="MF_00110">
    <property type="entry name" value="DHQ_synthase"/>
    <property type="match status" value="1"/>
</dbReference>
<evidence type="ECO:0000256" key="1">
    <source>
        <dbReference type="ARBA" id="ARBA00001393"/>
    </source>
</evidence>
<keyword evidence="13 18" id="KW-0862">Zinc</keyword>
<feature type="domain" description="3-dehydroquinate synthase N-terminal" evidence="19">
    <location>
        <begin position="68"/>
        <end position="179"/>
    </location>
</feature>
<evidence type="ECO:0000256" key="9">
    <source>
        <dbReference type="ARBA" id="ARBA00022490"/>
    </source>
</evidence>
<keyword evidence="17 18" id="KW-0170">Cobalt</keyword>
<reference evidence="21" key="1">
    <citation type="submission" date="2020-10" db="EMBL/GenBank/DDBJ databases">
        <authorList>
            <person name="Gilroy R."/>
        </authorList>
    </citation>
    <scope>NUCLEOTIDE SEQUENCE</scope>
    <source>
        <strain evidence="21">ChiSjej2B20-13462</strain>
    </source>
</reference>
<comment type="catalytic activity">
    <reaction evidence="1 18">
        <text>7-phospho-2-dehydro-3-deoxy-D-arabino-heptonate = 3-dehydroquinate + phosphate</text>
        <dbReference type="Rhea" id="RHEA:21968"/>
        <dbReference type="ChEBI" id="CHEBI:32364"/>
        <dbReference type="ChEBI" id="CHEBI:43474"/>
        <dbReference type="ChEBI" id="CHEBI:58394"/>
        <dbReference type="EC" id="4.2.3.4"/>
    </reaction>
</comment>
<dbReference type="FunFam" id="3.40.50.1970:FF:000007">
    <property type="entry name" value="Pentafunctional AROM polypeptide"/>
    <property type="match status" value="1"/>
</dbReference>
<dbReference type="NCBIfam" id="TIGR01357">
    <property type="entry name" value="aroB"/>
    <property type="match status" value="1"/>
</dbReference>
<feature type="binding site" evidence="18">
    <location>
        <position position="184"/>
    </location>
    <ligand>
        <name>Zn(2+)</name>
        <dbReference type="ChEBI" id="CHEBI:29105"/>
    </ligand>
</feature>
<protein>
    <recommendedName>
        <fullName evidence="8 18">3-dehydroquinate synthase</fullName>
        <shortName evidence="18">DHQS</shortName>
        <ecNumber evidence="7 18">4.2.3.4</ecNumber>
    </recommendedName>
</protein>
<dbReference type="GO" id="GO:0009423">
    <property type="term" value="P:chorismate biosynthetic process"/>
    <property type="evidence" value="ECO:0007669"/>
    <property type="project" value="UniProtKB-UniRule"/>
</dbReference>
<keyword evidence="14 18" id="KW-0520">NAD</keyword>
<keyword evidence="15 18" id="KW-0057">Aromatic amino acid biosynthesis</keyword>
<evidence type="ECO:0000256" key="3">
    <source>
        <dbReference type="ARBA" id="ARBA00001947"/>
    </source>
</evidence>
<reference evidence="21" key="2">
    <citation type="journal article" date="2021" name="PeerJ">
        <title>Extensive microbial diversity within the chicken gut microbiome revealed by metagenomics and culture.</title>
        <authorList>
            <person name="Gilroy R."/>
            <person name="Ravi A."/>
            <person name="Getino M."/>
            <person name="Pursley I."/>
            <person name="Horton D.L."/>
            <person name="Alikhan N.F."/>
            <person name="Baker D."/>
            <person name="Gharbi K."/>
            <person name="Hall N."/>
            <person name="Watson M."/>
            <person name="Adriaenssens E.M."/>
            <person name="Foster-Nyarko E."/>
            <person name="Jarju S."/>
            <person name="Secka A."/>
            <person name="Antonio M."/>
            <person name="Oren A."/>
            <person name="Chaudhuri R.R."/>
            <person name="La Ragione R."/>
            <person name="Hildebrand F."/>
            <person name="Pallen M.J."/>
        </authorList>
    </citation>
    <scope>NUCLEOTIDE SEQUENCE</scope>
    <source>
        <strain evidence="21">ChiSjej2B20-13462</strain>
    </source>
</reference>
<dbReference type="EMBL" id="DVFN01000096">
    <property type="protein sequence ID" value="HIQ70024.1"/>
    <property type="molecule type" value="Genomic_DNA"/>
</dbReference>
<organism evidence="21 22">
    <name type="scientific">Candidatus Avoscillospira stercorigallinarum</name>
    <dbReference type="NCBI Taxonomy" id="2840708"/>
    <lineage>
        <taxon>Bacteria</taxon>
        <taxon>Bacillati</taxon>
        <taxon>Bacillota</taxon>
        <taxon>Clostridia</taxon>
        <taxon>Eubacteriales</taxon>
        <taxon>Oscillospiraceae</taxon>
        <taxon>Oscillospiraceae incertae sedis</taxon>
        <taxon>Candidatus Avoscillospira</taxon>
    </lineage>
</organism>
<evidence type="ECO:0000256" key="12">
    <source>
        <dbReference type="ARBA" id="ARBA00022741"/>
    </source>
</evidence>
<dbReference type="GO" id="GO:0003856">
    <property type="term" value="F:3-dehydroquinate synthase activity"/>
    <property type="evidence" value="ECO:0007669"/>
    <property type="project" value="UniProtKB-UniRule"/>
</dbReference>
<feature type="binding site" evidence="18">
    <location>
        <position position="142"/>
    </location>
    <ligand>
        <name>NAD(+)</name>
        <dbReference type="ChEBI" id="CHEBI:57540"/>
    </ligand>
</feature>
<keyword evidence="10 18" id="KW-0028">Amino-acid biosynthesis</keyword>
<evidence type="ECO:0000256" key="14">
    <source>
        <dbReference type="ARBA" id="ARBA00023027"/>
    </source>
</evidence>
<dbReference type="EC" id="4.2.3.4" evidence="7 18"/>
<evidence type="ECO:0000256" key="6">
    <source>
        <dbReference type="ARBA" id="ARBA00005412"/>
    </source>
</evidence>
<dbReference type="GO" id="GO:0000166">
    <property type="term" value="F:nucleotide binding"/>
    <property type="evidence" value="ECO:0007669"/>
    <property type="project" value="UniProtKB-KW"/>
</dbReference>
<feature type="binding site" evidence="18">
    <location>
        <position position="254"/>
    </location>
    <ligand>
        <name>Zn(2+)</name>
        <dbReference type="ChEBI" id="CHEBI:29105"/>
    </ligand>
</feature>
<comment type="caution">
    <text evidence="21">The sequence shown here is derived from an EMBL/GenBank/DDBJ whole genome shotgun (WGS) entry which is preliminary data.</text>
</comment>
<evidence type="ECO:0000256" key="16">
    <source>
        <dbReference type="ARBA" id="ARBA00023239"/>
    </source>
</evidence>
<accession>A0A9D1CQ17</accession>
<comment type="subcellular location">
    <subcellularLocation>
        <location evidence="4 18">Cytoplasm</location>
    </subcellularLocation>
</comment>
<keyword evidence="11 18" id="KW-0479">Metal-binding</keyword>
<dbReference type="PANTHER" id="PTHR43622">
    <property type="entry name" value="3-DEHYDROQUINATE SYNTHASE"/>
    <property type="match status" value="1"/>
</dbReference>
<evidence type="ECO:0000256" key="18">
    <source>
        <dbReference type="HAMAP-Rule" id="MF_00110"/>
    </source>
</evidence>
<evidence type="ECO:0000256" key="4">
    <source>
        <dbReference type="ARBA" id="ARBA00004496"/>
    </source>
</evidence>
<feature type="binding site" evidence="18">
    <location>
        <position position="238"/>
    </location>
    <ligand>
        <name>Zn(2+)</name>
        <dbReference type="ChEBI" id="CHEBI:29105"/>
    </ligand>
</feature>
<dbReference type="InterPro" id="IPR056179">
    <property type="entry name" value="DHQS_C"/>
</dbReference>
<dbReference type="AlphaFoldDB" id="A0A9D1CQ17"/>
<comment type="cofactor">
    <cofactor evidence="3">
        <name>Zn(2+)</name>
        <dbReference type="ChEBI" id="CHEBI:29105"/>
    </cofactor>
</comment>
<dbReference type="PANTHER" id="PTHR43622:SF7">
    <property type="entry name" value="3-DEHYDROQUINATE SYNTHASE, CHLOROPLASTIC"/>
    <property type="match status" value="1"/>
</dbReference>
<comment type="similarity">
    <text evidence="6 18">Belongs to the sugar phosphate cyclases superfamily. Dehydroquinate synthase family.</text>
</comment>
<dbReference type="Pfam" id="PF01761">
    <property type="entry name" value="DHQ_synthase"/>
    <property type="match status" value="1"/>
</dbReference>
<sequence>MKTIHVQASRAYDVAVGGGALNLLGETARRAARSRTAMVVSETTVFPLYGAKAAAALEQAGFTVYTHIFPAGEPSKNGAEFLSLVNDLAARRLTRSDLVVALGGGVTGDLTGFAAACYLRGVAYIQIPTTLLAMVDSSVGGKTAIDLPAGKNLCGAFYQPAAVLCDTDLLETLPAEIFRDGCAEVVKYGVLAGRDLFDRLTPESIGAGIVAACINEKRKAVEADEFDNGARQFLNLGHTLGHAVEKESGFALSHGQAVSVGMVLIAKAAAKFGLCAPETAREIAAKLQAFGLPVTTDLAPDAILAAALGDKKRRGDSVTLVVPRAIGDCILQPVAVSELPQWIEAGVEPWT</sequence>
<dbReference type="Gene3D" id="3.40.50.1970">
    <property type="match status" value="1"/>
</dbReference>
<dbReference type="InterPro" id="IPR050071">
    <property type="entry name" value="Dehydroquinate_synthase"/>
</dbReference>
<dbReference type="InterPro" id="IPR030963">
    <property type="entry name" value="DHQ_synth_fam"/>
</dbReference>
<evidence type="ECO:0000313" key="21">
    <source>
        <dbReference type="EMBL" id="HIQ70024.1"/>
    </source>
</evidence>
<name>A0A9D1CQ17_9FIRM</name>
<evidence type="ECO:0000256" key="10">
    <source>
        <dbReference type="ARBA" id="ARBA00022605"/>
    </source>
</evidence>
<evidence type="ECO:0000259" key="19">
    <source>
        <dbReference type="Pfam" id="PF01761"/>
    </source>
</evidence>
<feature type="binding site" evidence="18">
    <location>
        <position position="151"/>
    </location>
    <ligand>
        <name>NAD(+)</name>
        <dbReference type="ChEBI" id="CHEBI:57540"/>
    </ligand>
</feature>
<feature type="binding site" evidence="18">
    <location>
        <begin position="129"/>
        <end position="130"/>
    </location>
    <ligand>
        <name>NAD(+)</name>
        <dbReference type="ChEBI" id="CHEBI:57540"/>
    </ligand>
</feature>